<evidence type="ECO:0008006" key="3">
    <source>
        <dbReference type="Google" id="ProtNLM"/>
    </source>
</evidence>
<proteinExistence type="predicted"/>
<dbReference type="EMBL" id="JPGK01000003">
    <property type="protein sequence ID" value="KGA94251.1"/>
    <property type="molecule type" value="Genomic_DNA"/>
</dbReference>
<dbReference type="AlphaFoldDB" id="A0A094YLY8"/>
<gene>
    <name evidence="1" type="ORF">LptCag_1014</name>
</gene>
<dbReference type="PATRIC" id="fig|178606.4.peg.821"/>
<dbReference type="Proteomes" id="UP000029452">
    <property type="component" value="Unassembled WGS sequence"/>
</dbReference>
<sequence length="214" mass="24446">MGGKECGGSQNSHTGGFMREIRVTDLLDNTIYEQRRGDFRSRIIALKKDRGMNLGPILRLVFENRDTLLFQIQEMLFVERTTDPQKRAEEVEIYRPMLPTRSTLSATLMIEITEEGRIRETLDTLQGLDRGPYLHLAFGGERVTAQFEPDRSTDEKLSSVHYLTFPFTEKQRSQFLGLSEGERVMLLSDHPRYSAMTILSPGAIRSLQGDLSDE</sequence>
<comment type="caution">
    <text evidence="1">The sequence shown here is derived from an EMBL/GenBank/DDBJ whole genome shotgun (WGS) entry which is preliminary data.</text>
</comment>
<evidence type="ECO:0000313" key="2">
    <source>
        <dbReference type="Proteomes" id="UP000029452"/>
    </source>
</evidence>
<organism evidence="1 2">
    <name type="scientific">Leptospirillum ferriphilum</name>
    <dbReference type="NCBI Taxonomy" id="178606"/>
    <lineage>
        <taxon>Bacteria</taxon>
        <taxon>Pseudomonadati</taxon>
        <taxon>Nitrospirota</taxon>
        <taxon>Nitrospiria</taxon>
        <taxon>Nitrospirales</taxon>
        <taxon>Nitrospiraceae</taxon>
        <taxon>Leptospirillum</taxon>
    </lineage>
</organism>
<name>A0A094YLY8_9BACT</name>
<evidence type="ECO:0000313" key="1">
    <source>
        <dbReference type="EMBL" id="KGA94251.1"/>
    </source>
</evidence>
<protein>
    <recommendedName>
        <fullName evidence="3">DUF3501 family protein</fullName>
    </recommendedName>
</protein>
<accession>A0A094YLY8</accession>
<reference evidence="1 2" key="1">
    <citation type="submission" date="2014-06" db="EMBL/GenBank/DDBJ databases">
        <title>Draft genome sequence of iron oxidizing acidophile Leptospirillum ferriphilum DSM14647.</title>
        <authorList>
            <person name="Cardenas J.P."/>
            <person name="Lazcano M."/>
            <person name="Ossandon F.J."/>
            <person name="Corbett M."/>
            <person name="Holmes D.S."/>
            <person name="Watkin E."/>
        </authorList>
    </citation>
    <scope>NUCLEOTIDE SEQUENCE [LARGE SCALE GENOMIC DNA]</scope>
    <source>
        <strain evidence="1 2">DSM 14647</strain>
    </source>
</reference>
<dbReference type="InterPro" id="IPR021890">
    <property type="entry name" value="DUF3501"/>
</dbReference>
<dbReference type="Pfam" id="PF12007">
    <property type="entry name" value="DUF3501"/>
    <property type="match status" value="1"/>
</dbReference>